<dbReference type="Proteomes" id="UP000318428">
    <property type="component" value="Unassembled WGS sequence"/>
</dbReference>
<dbReference type="OrthoDB" id="9803907at2"/>
<dbReference type="AlphaFoldDB" id="A0A5C5PVB4"/>
<evidence type="ECO:0000313" key="6">
    <source>
        <dbReference type="Proteomes" id="UP000317901"/>
    </source>
</evidence>
<dbReference type="Pfam" id="PF00583">
    <property type="entry name" value="Acetyltransf_1"/>
    <property type="match status" value="1"/>
</dbReference>
<dbReference type="PROSITE" id="PS51186">
    <property type="entry name" value="GNAT"/>
    <property type="match status" value="1"/>
</dbReference>
<dbReference type="Proteomes" id="UP000317901">
    <property type="component" value="Unassembled WGS sequence"/>
</dbReference>
<organism evidence="4 6">
    <name type="scientific">Pseudomonas saxonica</name>
    <dbReference type="NCBI Taxonomy" id="2600598"/>
    <lineage>
        <taxon>Bacteria</taxon>
        <taxon>Pseudomonadati</taxon>
        <taxon>Pseudomonadota</taxon>
        <taxon>Gammaproteobacteria</taxon>
        <taxon>Pseudomonadales</taxon>
        <taxon>Pseudomonadaceae</taxon>
        <taxon>Pseudomonas</taxon>
    </lineage>
</organism>
<evidence type="ECO:0000313" key="5">
    <source>
        <dbReference type="EMBL" id="TWR93001.1"/>
    </source>
</evidence>
<dbReference type="InterPro" id="IPR050680">
    <property type="entry name" value="YpeA/RimI_acetyltransf"/>
</dbReference>
<protein>
    <submittedName>
        <fullName evidence="4">GNAT family N-acetyltransferase</fullName>
    </submittedName>
</protein>
<dbReference type="GO" id="GO:0016747">
    <property type="term" value="F:acyltransferase activity, transferring groups other than amino-acyl groups"/>
    <property type="evidence" value="ECO:0007669"/>
    <property type="project" value="InterPro"/>
</dbReference>
<dbReference type="InterPro" id="IPR000182">
    <property type="entry name" value="GNAT_dom"/>
</dbReference>
<proteinExistence type="predicted"/>
<evidence type="ECO:0000256" key="1">
    <source>
        <dbReference type="ARBA" id="ARBA00022679"/>
    </source>
</evidence>
<evidence type="ECO:0000259" key="3">
    <source>
        <dbReference type="PROSITE" id="PS51186"/>
    </source>
</evidence>
<dbReference type="EMBL" id="VFIP01000082">
    <property type="protein sequence ID" value="TWR79093.1"/>
    <property type="molecule type" value="Genomic_DNA"/>
</dbReference>
<evidence type="ECO:0000313" key="7">
    <source>
        <dbReference type="Proteomes" id="UP000318428"/>
    </source>
</evidence>
<reference evidence="6 7" key="1">
    <citation type="submission" date="2019-06" db="EMBL/GenBank/DDBJ databases">
        <title>Pseudomonas bimorpha sp. nov. isolated from bovine raw milk and skim milk concentrate.</title>
        <authorList>
            <person name="Hofmann K."/>
            <person name="Huptas C."/>
            <person name="Doll E."/>
            <person name="Scherer S."/>
            <person name="Wenning M."/>
        </authorList>
    </citation>
    <scope>NUCLEOTIDE SEQUENCE [LARGE SCALE GENOMIC DNA]</scope>
    <source>
        <strain evidence="5 7">DSM 108989</strain>
        <strain evidence="4 6">DSM 108990</strain>
    </source>
</reference>
<gene>
    <name evidence="4" type="ORF">FJD37_23245</name>
    <name evidence="5" type="ORF">FJD38_05135</name>
</gene>
<dbReference type="PANTHER" id="PTHR43420:SF12">
    <property type="entry name" value="N-ACETYLTRANSFERASE DOMAIN-CONTAINING PROTEIN"/>
    <property type="match status" value="1"/>
</dbReference>
<dbReference type="Gene3D" id="3.40.630.30">
    <property type="match status" value="1"/>
</dbReference>
<evidence type="ECO:0000313" key="4">
    <source>
        <dbReference type="EMBL" id="TWR79093.1"/>
    </source>
</evidence>
<dbReference type="EMBL" id="VFIO01000001">
    <property type="protein sequence ID" value="TWR93001.1"/>
    <property type="molecule type" value="Genomic_DNA"/>
</dbReference>
<keyword evidence="7" id="KW-1185">Reference proteome</keyword>
<feature type="domain" description="N-acetyltransferase" evidence="3">
    <location>
        <begin position="25"/>
        <end position="158"/>
    </location>
</feature>
<dbReference type="SUPFAM" id="SSF55729">
    <property type="entry name" value="Acyl-CoA N-acyltransferases (Nat)"/>
    <property type="match status" value="1"/>
</dbReference>
<keyword evidence="1 4" id="KW-0808">Transferase</keyword>
<name>A0A5C5PVB4_9PSED</name>
<comment type="caution">
    <text evidence="4">The sequence shown here is derived from an EMBL/GenBank/DDBJ whole genome shotgun (WGS) entry which is preliminary data.</text>
</comment>
<accession>A0A5C5PVB4</accession>
<evidence type="ECO:0000256" key="2">
    <source>
        <dbReference type="ARBA" id="ARBA00023315"/>
    </source>
</evidence>
<keyword evidence="2" id="KW-0012">Acyltransferase</keyword>
<dbReference type="InterPro" id="IPR016181">
    <property type="entry name" value="Acyl_CoA_acyltransferase"/>
</dbReference>
<sequence>MSAYSLLLRKDLREPLLAVRWPDDVTLATLKPQWLPQAHALLDQAYSGGMGSIESIAHWQHALVHDAEYDPQLCFALLRNGQVIAFAQAWTSAFLKDLVVHPDHQRRGLGDALLSHVFAVFEQRREACVDLKVMEHNHTALCLYQKHGMTVVQRERVL</sequence>
<dbReference type="RefSeq" id="WP_122784878.1">
    <property type="nucleotide sequence ID" value="NZ_CP142033.1"/>
</dbReference>
<dbReference type="PANTHER" id="PTHR43420">
    <property type="entry name" value="ACETYLTRANSFERASE"/>
    <property type="match status" value="1"/>
</dbReference>
<dbReference type="CDD" id="cd04301">
    <property type="entry name" value="NAT_SF"/>
    <property type="match status" value="1"/>
</dbReference>